<feature type="domain" description="Calcineurin-like phosphoesterase" evidence="2">
    <location>
        <begin position="35"/>
        <end position="224"/>
    </location>
</feature>
<dbReference type="InterPro" id="IPR029052">
    <property type="entry name" value="Metallo-depent_PP-like"/>
</dbReference>
<evidence type="ECO:0000259" key="2">
    <source>
        <dbReference type="Pfam" id="PF00149"/>
    </source>
</evidence>
<dbReference type="OrthoDB" id="9809781at2"/>
<gene>
    <name evidence="3" type="ORF">EJV47_06950</name>
</gene>
<dbReference type="AlphaFoldDB" id="A0A3S0QJD4"/>
<evidence type="ECO:0000313" key="4">
    <source>
        <dbReference type="Proteomes" id="UP000282184"/>
    </source>
</evidence>
<comment type="caution">
    <text evidence="3">The sequence shown here is derived from an EMBL/GenBank/DDBJ whole genome shotgun (WGS) entry which is preliminary data.</text>
</comment>
<proteinExistence type="predicted"/>
<dbReference type="Proteomes" id="UP000282184">
    <property type="component" value="Unassembled WGS sequence"/>
</dbReference>
<reference evidence="3 4" key="1">
    <citation type="submission" date="2018-12" db="EMBL/GenBank/DDBJ databases">
        <title>Hymenobacter gummosus sp. nov., isolated from a spring.</title>
        <authorList>
            <person name="Nie L."/>
        </authorList>
    </citation>
    <scope>NUCLEOTIDE SEQUENCE [LARGE SCALE GENOMIC DNA]</scope>
    <source>
        <strain evidence="3 4">KCTC 52166</strain>
    </source>
</reference>
<dbReference type="NCBIfam" id="TIGR04183">
    <property type="entry name" value="Por_Secre_tail"/>
    <property type="match status" value="1"/>
</dbReference>
<evidence type="ECO:0000313" key="3">
    <source>
        <dbReference type="EMBL" id="RTQ51532.1"/>
    </source>
</evidence>
<organism evidence="3 4">
    <name type="scientific">Hymenobacter gummosus</name>
    <dbReference type="NCBI Taxonomy" id="1776032"/>
    <lineage>
        <taxon>Bacteria</taxon>
        <taxon>Pseudomonadati</taxon>
        <taxon>Bacteroidota</taxon>
        <taxon>Cytophagia</taxon>
        <taxon>Cytophagales</taxon>
        <taxon>Hymenobacteraceae</taxon>
        <taxon>Hymenobacter</taxon>
    </lineage>
</organism>
<dbReference type="InterPro" id="IPR004843">
    <property type="entry name" value="Calcineurin-like_PHP"/>
</dbReference>
<dbReference type="InterPro" id="IPR026444">
    <property type="entry name" value="Secre_tail"/>
</dbReference>
<sequence length="479" mass="52348">MVLIQPDRRMKWSTAAVCGLMMVSGGGGFAARAQRFACIGDFGLAGAPEREVATMVAGWNPEFIITMGDNNYEWGEASTIDQNIGQYYHQFIYPYSGGYGAASPGHENRFFPCLGNHDWATANAQGYLSFFALPGNERYYDFVRGNVHFFVLDSDAHEPDGVSSTSAQAQWLQQRLAASTKPWKIVYFHHAPYSSGQYGNIATMQWPFKAWGASLVMAGHNHHYERLTVDGLPYIVNGLGGRSLYGIGQPGPYTQALYAADYGAMLLNASATTLSMQFYTRTGQLIDAHTLLRAAPLPVTLTALAARREGAAAVLTWTTAQEQHCRGFGVEVSADGRSFREIGFVASPTPTSTTPRRYSFTDAAPGKLGLRYYRLRQDDEQGPPAYFGPVPVRFEALPLALSTYPNPFEQELAVDITAAGAATATLTLTDDLGRVVWQAEQPVQPGPNHLVLLPRLAAGLYLATVQVGGQRLQQRLARR</sequence>
<dbReference type="Gene3D" id="3.60.21.10">
    <property type="match status" value="1"/>
</dbReference>
<dbReference type="EMBL" id="RXOF01000003">
    <property type="protein sequence ID" value="RTQ51532.1"/>
    <property type="molecule type" value="Genomic_DNA"/>
</dbReference>
<keyword evidence="4" id="KW-1185">Reference proteome</keyword>
<evidence type="ECO:0000256" key="1">
    <source>
        <dbReference type="ARBA" id="ARBA00022729"/>
    </source>
</evidence>
<dbReference type="GO" id="GO:0003993">
    <property type="term" value="F:acid phosphatase activity"/>
    <property type="evidence" value="ECO:0007669"/>
    <property type="project" value="InterPro"/>
</dbReference>
<dbReference type="Pfam" id="PF00149">
    <property type="entry name" value="Metallophos"/>
    <property type="match status" value="1"/>
</dbReference>
<protein>
    <submittedName>
        <fullName evidence="3">T9SS type A sorting domain-containing protein</fullName>
    </submittedName>
</protein>
<name>A0A3S0QJD4_9BACT</name>
<dbReference type="InterPro" id="IPR039331">
    <property type="entry name" value="PAPs-like"/>
</dbReference>
<dbReference type="PANTHER" id="PTHR22953">
    <property type="entry name" value="ACID PHOSPHATASE RELATED"/>
    <property type="match status" value="1"/>
</dbReference>
<dbReference type="PANTHER" id="PTHR22953:SF153">
    <property type="entry name" value="PURPLE ACID PHOSPHATASE"/>
    <property type="match status" value="1"/>
</dbReference>
<accession>A0A3S0QJD4</accession>
<dbReference type="SUPFAM" id="SSF56300">
    <property type="entry name" value="Metallo-dependent phosphatases"/>
    <property type="match status" value="1"/>
</dbReference>
<keyword evidence="1" id="KW-0732">Signal</keyword>